<gene>
    <name evidence="1" type="ORF">S12H4_32942</name>
</gene>
<accession>X1UQ56</accession>
<feature type="non-terminal residue" evidence="1">
    <location>
        <position position="1"/>
    </location>
</feature>
<reference evidence="1" key="1">
    <citation type="journal article" date="2014" name="Front. Microbiol.">
        <title>High frequency of phylogenetically diverse reductive dehalogenase-homologous genes in deep subseafloor sedimentary metagenomes.</title>
        <authorList>
            <person name="Kawai M."/>
            <person name="Futagami T."/>
            <person name="Toyoda A."/>
            <person name="Takaki Y."/>
            <person name="Nishi S."/>
            <person name="Hori S."/>
            <person name="Arai W."/>
            <person name="Tsubouchi T."/>
            <person name="Morono Y."/>
            <person name="Uchiyama I."/>
            <person name="Ito T."/>
            <person name="Fujiyama A."/>
            <person name="Inagaki F."/>
            <person name="Takami H."/>
        </authorList>
    </citation>
    <scope>NUCLEOTIDE SEQUENCE</scope>
    <source>
        <strain evidence="1">Expedition CK06-06</strain>
    </source>
</reference>
<sequence>QITIPRLKWKTSKHEAWNGKLQNIKRDELIYGEDFYLFIRPNDFDNKYNLSAIFETQPTQGAKFVRKGIEYILKLNEFYDTIKNNKGEVKLKVEIRKAEDNELLGIPEILYFDAEQVIKTHPASEPVSYDLVTAIRLSKICYVLRRIKTLYPREKPYCRKILKLYYQRIRNEKKAKRDTKIYKRAFVIRSLAFMKFIMDTYGDKILIKKQKKWRRKIDLLQQEYQEEFNNAFNAFSIKE</sequence>
<dbReference type="AlphaFoldDB" id="X1UQ56"/>
<comment type="caution">
    <text evidence="1">The sequence shown here is derived from an EMBL/GenBank/DDBJ whole genome shotgun (WGS) entry which is preliminary data.</text>
</comment>
<proteinExistence type="predicted"/>
<organism evidence="1">
    <name type="scientific">marine sediment metagenome</name>
    <dbReference type="NCBI Taxonomy" id="412755"/>
    <lineage>
        <taxon>unclassified sequences</taxon>
        <taxon>metagenomes</taxon>
        <taxon>ecological metagenomes</taxon>
    </lineage>
</organism>
<evidence type="ECO:0000313" key="1">
    <source>
        <dbReference type="EMBL" id="GAI94459.1"/>
    </source>
</evidence>
<name>X1UQ56_9ZZZZ</name>
<protein>
    <submittedName>
        <fullName evidence="1">Uncharacterized protein</fullName>
    </submittedName>
</protein>
<dbReference type="EMBL" id="BARW01019365">
    <property type="protein sequence ID" value="GAI94459.1"/>
    <property type="molecule type" value="Genomic_DNA"/>
</dbReference>